<dbReference type="InterPro" id="IPR004852">
    <property type="entry name" value="Di-haem_cyt_c_peroxidsae"/>
</dbReference>
<feature type="domain" description="Cytochrome c" evidence="7">
    <location>
        <begin position="93"/>
        <end position="257"/>
    </location>
</feature>
<keyword evidence="4" id="KW-0560">Oxidoreductase</keyword>
<dbReference type="PATRIC" id="fig|1429438.4.peg.356"/>
<dbReference type="Proteomes" id="UP000019141">
    <property type="component" value="Unassembled WGS sequence"/>
</dbReference>
<gene>
    <name evidence="8" type="ORF">ETSY1_00835</name>
</gene>
<dbReference type="HOGENOM" id="CLU_1047649_0_0_7"/>
<keyword evidence="2 6" id="KW-0349">Heme</keyword>
<evidence type="ECO:0000256" key="6">
    <source>
        <dbReference type="PROSITE-ProRule" id="PRU00433"/>
    </source>
</evidence>
<dbReference type="Gene3D" id="1.10.760.10">
    <property type="entry name" value="Cytochrome c-like domain"/>
    <property type="match status" value="2"/>
</dbReference>
<evidence type="ECO:0000256" key="5">
    <source>
        <dbReference type="ARBA" id="ARBA00023004"/>
    </source>
</evidence>
<dbReference type="InterPro" id="IPR051395">
    <property type="entry name" value="Cytochrome_c_Peroxidase/MauG"/>
</dbReference>
<organism evidence="8 9">
    <name type="scientific">Entotheonella factor</name>
    <dbReference type="NCBI Taxonomy" id="1429438"/>
    <lineage>
        <taxon>Bacteria</taxon>
        <taxon>Pseudomonadati</taxon>
        <taxon>Nitrospinota/Tectimicrobiota group</taxon>
        <taxon>Candidatus Tectimicrobiota</taxon>
        <taxon>Candidatus Entotheonellia</taxon>
        <taxon>Candidatus Entotheonellales</taxon>
        <taxon>Candidatus Entotheonellaceae</taxon>
        <taxon>Candidatus Entotheonella</taxon>
    </lineage>
</organism>
<reference evidence="8 9" key="1">
    <citation type="journal article" date="2014" name="Nature">
        <title>An environmental bacterial taxon with a large and distinct metabolic repertoire.</title>
        <authorList>
            <person name="Wilson M.C."/>
            <person name="Mori T."/>
            <person name="Ruckert C."/>
            <person name="Uria A.R."/>
            <person name="Helf M.J."/>
            <person name="Takada K."/>
            <person name="Gernert C."/>
            <person name="Steffens U.A."/>
            <person name="Heycke N."/>
            <person name="Schmitt S."/>
            <person name="Rinke C."/>
            <person name="Helfrich E.J."/>
            <person name="Brachmann A.O."/>
            <person name="Gurgui C."/>
            <person name="Wakimoto T."/>
            <person name="Kracht M."/>
            <person name="Crusemann M."/>
            <person name="Hentschel U."/>
            <person name="Abe I."/>
            <person name="Matsunaga S."/>
            <person name="Kalinowski J."/>
            <person name="Takeyama H."/>
            <person name="Piel J."/>
        </authorList>
    </citation>
    <scope>NUCLEOTIDE SEQUENCE [LARGE SCALE GENOMIC DNA]</scope>
    <source>
        <strain evidence="9">TSY1</strain>
    </source>
</reference>
<dbReference type="GO" id="GO:0020037">
    <property type="term" value="F:heme binding"/>
    <property type="evidence" value="ECO:0007669"/>
    <property type="project" value="InterPro"/>
</dbReference>
<dbReference type="GO" id="GO:0030313">
    <property type="term" value="C:cell envelope"/>
    <property type="evidence" value="ECO:0007669"/>
    <property type="project" value="UniProtKB-SubCell"/>
</dbReference>
<evidence type="ECO:0000256" key="3">
    <source>
        <dbReference type="ARBA" id="ARBA00022723"/>
    </source>
</evidence>
<dbReference type="GO" id="GO:0004130">
    <property type="term" value="F:cytochrome-c peroxidase activity"/>
    <property type="evidence" value="ECO:0007669"/>
    <property type="project" value="TreeGrafter"/>
</dbReference>
<keyword evidence="5 6" id="KW-0408">Iron</keyword>
<evidence type="ECO:0000256" key="1">
    <source>
        <dbReference type="ARBA" id="ARBA00004196"/>
    </source>
</evidence>
<dbReference type="GO" id="GO:0009055">
    <property type="term" value="F:electron transfer activity"/>
    <property type="evidence" value="ECO:0007669"/>
    <property type="project" value="InterPro"/>
</dbReference>
<evidence type="ECO:0000259" key="7">
    <source>
        <dbReference type="PROSITE" id="PS51007"/>
    </source>
</evidence>
<dbReference type="SUPFAM" id="SSF46626">
    <property type="entry name" value="Cytochrome c"/>
    <property type="match status" value="2"/>
</dbReference>
<evidence type="ECO:0000313" key="9">
    <source>
        <dbReference type="Proteomes" id="UP000019141"/>
    </source>
</evidence>
<dbReference type="EMBL" id="AZHW01000066">
    <property type="protein sequence ID" value="ETX03250.1"/>
    <property type="molecule type" value="Genomic_DNA"/>
</dbReference>
<evidence type="ECO:0000256" key="2">
    <source>
        <dbReference type="ARBA" id="ARBA00022617"/>
    </source>
</evidence>
<accession>W4LZ89</accession>
<protein>
    <recommendedName>
        <fullName evidence="7">Cytochrome c domain-containing protein</fullName>
    </recommendedName>
</protein>
<dbReference type="InterPro" id="IPR036909">
    <property type="entry name" value="Cyt_c-like_dom_sf"/>
</dbReference>
<dbReference type="PROSITE" id="PS51007">
    <property type="entry name" value="CYTC"/>
    <property type="match status" value="1"/>
</dbReference>
<dbReference type="AlphaFoldDB" id="W4LZ89"/>
<name>W4LZ89_ENTF1</name>
<proteinExistence type="predicted"/>
<feature type="non-terminal residue" evidence="8">
    <location>
        <position position="1"/>
    </location>
</feature>
<comment type="subcellular location">
    <subcellularLocation>
        <location evidence="1">Cell envelope</location>
    </subcellularLocation>
</comment>
<evidence type="ECO:0000256" key="4">
    <source>
        <dbReference type="ARBA" id="ARBA00023002"/>
    </source>
</evidence>
<comment type="caution">
    <text evidence="8">The sequence shown here is derived from an EMBL/GenBank/DDBJ whole genome shotgun (WGS) entry which is preliminary data.</text>
</comment>
<dbReference type="InterPro" id="IPR009056">
    <property type="entry name" value="Cyt_c-like_dom"/>
</dbReference>
<dbReference type="PANTHER" id="PTHR30600">
    <property type="entry name" value="CYTOCHROME C PEROXIDASE-RELATED"/>
    <property type="match status" value="1"/>
</dbReference>
<keyword evidence="3 6" id="KW-0479">Metal-binding</keyword>
<evidence type="ECO:0000313" key="8">
    <source>
        <dbReference type="EMBL" id="ETX03250.1"/>
    </source>
</evidence>
<sequence length="265" mass="29181">SQQQALMPVVSPTEMDNTWMAVLTYLQTGRHTPTGTMHPERWAQYGEQFANVFSGHITPVTVSQAIAAYERTLITRDAAFDRWLAGEDSALTPLQKRGMALFFGRANCSVCHPPPMFTDDAFHNIAVPQAGFEKPEHFPYNARIQAAAASHGWTVPLDVDLGRQEVPALQSSSHALGAFKTPGLRNVTLYRPYMHNGALATLEAVMQHYELLAAGERRPLVGELAFYVRYRKAFFGAQGGGQAEDIPAMVAFMQALQGTANRDTD</sequence>
<keyword evidence="9" id="KW-1185">Reference proteome</keyword>
<dbReference type="Pfam" id="PF03150">
    <property type="entry name" value="CCP_MauG"/>
    <property type="match status" value="1"/>
</dbReference>
<dbReference type="GO" id="GO:0046872">
    <property type="term" value="F:metal ion binding"/>
    <property type="evidence" value="ECO:0007669"/>
    <property type="project" value="UniProtKB-KW"/>
</dbReference>